<feature type="domain" description="CusB-like beta-barrel" evidence="7">
    <location>
        <begin position="237"/>
        <end position="313"/>
    </location>
</feature>
<dbReference type="PANTHER" id="PTHR30097:SF15">
    <property type="entry name" value="CATION EFFLUX SYSTEM PROTEIN CUSB"/>
    <property type="match status" value="1"/>
</dbReference>
<dbReference type="InterPro" id="IPR006143">
    <property type="entry name" value="RND_pump_MFP"/>
</dbReference>
<dbReference type="Gene3D" id="2.40.30.170">
    <property type="match status" value="1"/>
</dbReference>
<keyword evidence="6" id="KW-0732">Signal</keyword>
<gene>
    <name evidence="10" type="ORF">SAMN02745126_05561</name>
</gene>
<feature type="chain" id="PRO_5012956211" evidence="6">
    <location>
        <begin position="32"/>
        <end position="392"/>
    </location>
</feature>
<dbReference type="RefSeq" id="WP_170921171.1">
    <property type="nucleotide sequence ID" value="NZ_FUWJ01000012.1"/>
</dbReference>
<dbReference type="PANTHER" id="PTHR30097">
    <property type="entry name" value="CATION EFFLUX SYSTEM PROTEIN CUSB"/>
    <property type="match status" value="1"/>
</dbReference>
<dbReference type="NCBIfam" id="TIGR01730">
    <property type="entry name" value="RND_mfp"/>
    <property type="match status" value="1"/>
</dbReference>
<comment type="function">
    <text evidence="5">CzcA and CzcB together would act in zinc efflux nearly as effectively as the complete czc efflux system (CzcABC). The CzcB protein is thought to funnel zinc cations to the CzcA transport protein.</text>
</comment>
<evidence type="ECO:0000256" key="2">
    <source>
        <dbReference type="ARBA" id="ARBA00022448"/>
    </source>
</evidence>
<dbReference type="GO" id="GO:0030288">
    <property type="term" value="C:outer membrane-bounded periplasmic space"/>
    <property type="evidence" value="ECO:0007669"/>
    <property type="project" value="TreeGrafter"/>
</dbReference>
<organism evidence="10 11">
    <name type="scientific">Enhydrobacter aerosaccus</name>
    <dbReference type="NCBI Taxonomy" id="225324"/>
    <lineage>
        <taxon>Bacteria</taxon>
        <taxon>Pseudomonadati</taxon>
        <taxon>Pseudomonadota</taxon>
        <taxon>Alphaproteobacteria</taxon>
        <taxon>Hyphomicrobiales</taxon>
        <taxon>Enhydrobacter</taxon>
    </lineage>
</organism>
<dbReference type="EMBL" id="FUWJ01000012">
    <property type="protein sequence ID" value="SKA34854.1"/>
    <property type="molecule type" value="Genomic_DNA"/>
</dbReference>
<evidence type="ECO:0000259" key="8">
    <source>
        <dbReference type="Pfam" id="PF25973"/>
    </source>
</evidence>
<dbReference type="Pfam" id="PF25973">
    <property type="entry name" value="BSH_CzcB"/>
    <property type="match status" value="1"/>
</dbReference>
<keyword evidence="3" id="KW-0862">Zinc</keyword>
<dbReference type="GO" id="GO:0022857">
    <property type="term" value="F:transmembrane transporter activity"/>
    <property type="evidence" value="ECO:0007669"/>
    <property type="project" value="InterPro"/>
</dbReference>
<feature type="signal peptide" evidence="6">
    <location>
        <begin position="1"/>
        <end position="31"/>
    </location>
</feature>
<evidence type="ECO:0000259" key="7">
    <source>
        <dbReference type="Pfam" id="PF25954"/>
    </source>
</evidence>
<dbReference type="InterPro" id="IPR051909">
    <property type="entry name" value="MFP_Cation_Efflux"/>
</dbReference>
<protein>
    <submittedName>
        <fullName evidence="10">Membrane fusion protein, cobalt-zinc-cadmium efflux system</fullName>
    </submittedName>
</protein>
<name>A0A1T4T2W0_9HYPH</name>
<evidence type="ECO:0000256" key="1">
    <source>
        <dbReference type="ARBA" id="ARBA00009477"/>
    </source>
</evidence>
<comment type="similarity">
    <text evidence="1">Belongs to the membrane fusion protein (MFP) (TC 8.A.1) family.</text>
</comment>
<feature type="domain" description="CzcB-like barrel-sandwich hybrid" evidence="8">
    <location>
        <begin position="89"/>
        <end position="234"/>
    </location>
</feature>
<dbReference type="Gene3D" id="1.10.287.470">
    <property type="entry name" value="Helix hairpin bin"/>
    <property type="match status" value="1"/>
</dbReference>
<dbReference type="STRING" id="225324.SAMN02745126_05561"/>
<dbReference type="FunFam" id="2.40.30.170:FF:000010">
    <property type="entry name" value="Efflux RND transporter periplasmic adaptor subunit"/>
    <property type="match status" value="1"/>
</dbReference>
<evidence type="ECO:0000313" key="10">
    <source>
        <dbReference type="EMBL" id="SKA34854.1"/>
    </source>
</evidence>
<reference evidence="11" key="1">
    <citation type="submission" date="2017-02" db="EMBL/GenBank/DDBJ databases">
        <authorList>
            <person name="Varghese N."/>
            <person name="Submissions S."/>
        </authorList>
    </citation>
    <scope>NUCLEOTIDE SEQUENCE [LARGE SCALE GENOMIC DNA]</scope>
    <source>
        <strain evidence="11">ATCC 27094</strain>
    </source>
</reference>
<evidence type="ECO:0000259" key="9">
    <source>
        <dbReference type="Pfam" id="PF25975"/>
    </source>
</evidence>
<dbReference type="GO" id="GO:0060003">
    <property type="term" value="P:copper ion export"/>
    <property type="evidence" value="ECO:0007669"/>
    <property type="project" value="TreeGrafter"/>
</dbReference>
<evidence type="ECO:0000313" key="11">
    <source>
        <dbReference type="Proteomes" id="UP000190092"/>
    </source>
</evidence>
<dbReference type="Gene3D" id="2.40.420.20">
    <property type="match status" value="1"/>
</dbReference>
<dbReference type="Pfam" id="PF25954">
    <property type="entry name" value="Beta-barrel_RND_2"/>
    <property type="match status" value="1"/>
</dbReference>
<evidence type="ECO:0000256" key="5">
    <source>
        <dbReference type="ARBA" id="ARBA00058766"/>
    </source>
</evidence>
<evidence type="ECO:0000256" key="4">
    <source>
        <dbReference type="ARBA" id="ARBA00043263"/>
    </source>
</evidence>
<dbReference type="Gene3D" id="2.40.50.100">
    <property type="match status" value="1"/>
</dbReference>
<feature type="domain" description="CzcB-like C-terminal circularly permuted SH3-like" evidence="9">
    <location>
        <begin position="321"/>
        <end position="380"/>
    </location>
</feature>
<dbReference type="FunFam" id="2.40.420.20:FF:000006">
    <property type="entry name" value="RND family efflux transporter MFP subunit"/>
    <property type="match status" value="1"/>
</dbReference>
<accession>A0A1T4T2W0</accession>
<dbReference type="InterPro" id="IPR058647">
    <property type="entry name" value="BSH_CzcB-like"/>
</dbReference>
<keyword evidence="11" id="KW-1185">Reference proteome</keyword>
<proteinExistence type="inferred from homology"/>
<dbReference type="GO" id="GO:0046686">
    <property type="term" value="P:response to cadmium ion"/>
    <property type="evidence" value="ECO:0007669"/>
    <property type="project" value="UniProtKB-KW"/>
</dbReference>
<dbReference type="InterPro" id="IPR058649">
    <property type="entry name" value="CzcB_C"/>
</dbReference>
<sequence>MLRSKKIFYACVLAAIAAAGAIVHFTPPVTASSDTAATAAAAGADHAAALTLDADAARRAGLKVERIEPTEVGEMLEAFGTVGPNRNRFARVSAPVAGRLTTIAVDLGATVAAGALLAQLESPDLAEARTAHQQNKTELDLAQVNYERAQKLAVDASIAQKDVLRARADYERARAALAASDARLATLGVTAAVPAGTSPALLAVTAPLAGTVVERTAVLGEYAQAYQPLFAVADLSTVWVEASLYERDLAGVAVGAAATVRLGAYPGRRFDGTVTYIGNILDKETRTAMARIEVANPDGLLKPGLFANVEIARPGRRAVLRVPEEAVLLLQGQMTVFVAEGEGFVPRPVEIASRGGGWIVVRSGLEAGDRVVVDGAYALKARLLKSLLGDSN</sequence>
<dbReference type="AlphaFoldDB" id="A0A1T4T2W0"/>
<keyword evidence="4" id="KW-0105">Cadmium resistance</keyword>
<dbReference type="GO" id="GO:0016020">
    <property type="term" value="C:membrane"/>
    <property type="evidence" value="ECO:0007669"/>
    <property type="project" value="InterPro"/>
</dbReference>
<dbReference type="Proteomes" id="UP000190092">
    <property type="component" value="Unassembled WGS sequence"/>
</dbReference>
<evidence type="ECO:0000256" key="3">
    <source>
        <dbReference type="ARBA" id="ARBA00022833"/>
    </source>
</evidence>
<dbReference type="Pfam" id="PF25975">
    <property type="entry name" value="CzcB_C"/>
    <property type="match status" value="1"/>
</dbReference>
<dbReference type="InterPro" id="IPR058792">
    <property type="entry name" value="Beta-barrel_RND_2"/>
</dbReference>
<dbReference type="GO" id="GO:0046914">
    <property type="term" value="F:transition metal ion binding"/>
    <property type="evidence" value="ECO:0007669"/>
    <property type="project" value="TreeGrafter"/>
</dbReference>
<evidence type="ECO:0000256" key="6">
    <source>
        <dbReference type="SAM" id="SignalP"/>
    </source>
</evidence>
<dbReference type="GO" id="GO:0015679">
    <property type="term" value="P:plasma membrane copper ion transport"/>
    <property type="evidence" value="ECO:0007669"/>
    <property type="project" value="TreeGrafter"/>
</dbReference>
<keyword evidence="2" id="KW-0813">Transport</keyword>
<dbReference type="SUPFAM" id="SSF111369">
    <property type="entry name" value="HlyD-like secretion proteins"/>
    <property type="match status" value="1"/>
</dbReference>